<sequence>MTSSAAPTPTAPDTSNLDNSRQTPSESSDAISNCVLRNLFNILLHSRRGNHARKRVHEAAPTTPRDRLDASLNDKPVDVGDLIQTGGSGHGLEKPKTYLYLAYGSNLCNETFRDKRGIRPLSQINVVVPSLRLTFDLPGIPYQEPCFANTALRDPNAPDNSVGAADYHKNRWHKGLVGCVYEVTESDYVHIIATEGAGSAYKDIVVTCYPLPDASTVPDIPLTPPFKAHTLFAASSSSSSGTAPRITRPDPSYAQPSPRYLHLITSGACELALPAEYRAYLDDIRPYTITSTRQAIGQKMVMATWLPWIVLVFALQERFKDEKGRAPAWLAGLSGWIFWGVWRSYDDGFRRVFGEGERTEGVDEGGEETAGMAGKDVGWQVV</sequence>
<dbReference type="PANTHER" id="PTHR12935:SF0">
    <property type="entry name" value="GAMMA-GLUTAMYLCYCLOTRANSFERASE"/>
    <property type="match status" value="1"/>
</dbReference>
<dbReference type="PANTHER" id="PTHR12935">
    <property type="entry name" value="GAMMA-GLUTAMYLCYCLOTRANSFERASE"/>
    <property type="match status" value="1"/>
</dbReference>
<dbReference type="EMBL" id="JAADJZ010000003">
    <property type="protein sequence ID" value="KAF2876130.1"/>
    <property type="molecule type" value="Genomic_DNA"/>
</dbReference>
<reference evidence="6 7" key="1">
    <citation type="submission" date="2020-01" db="EMBL/GenBank/DDBJ databases">
        <authorList>
            <consortium name="DOE Joint Genome Institute"/>
            <person name="Haridas S."/>
            <person name="Albert R."/>
            <person name="Binder M."/>
            <person name="Bloem J."/>
            <person name="Labutti K."/>
            <person name="Salamov A."/>
            <person name="Andreopoulos B."/>
            <person name="Baker S.E."/>
            <person name="Barry K."/>
            <person name="Bills G."/>
            <person name="Bluhm B.H."/>
            <person name="Cannon C."/>
            <person name="Castanera R."/>
            <person name="Culley D.E."/>
            <person name="Daum C."/>
            <person name="Ezra D."/>
            <person name="Gonzalez J.B."/>
            <person name="Henrissat B."/>
            <person name="Kuo A."/>
            <person name="Liang C."/>
            <person name="Lipzen A."/>
            <person name="Lutzoni F."/>
            <person name="Magnuson J."/>
            <person name="Mondo S."/>
            <person name="Nolan M."/>
            <person name="Ohm R."/>
            <person name="Pangilinan J."/>
            <person name="Park H.-J.H."/>
            <person name="Ramirez L."/>
            <person name="Alfaro M."/>
            <person name="Sun H."/>
            <person name="Tritt A."/>
            <person name="Yoshinaga Y."/>
            <person name="Zwiers L.-H.L."/>
            <person name="Turgeon B.G."/>
            <person name="Goodwin S.B."/>
            <person name="Spatafora J.W."/>
            <person name="Crous P.W."/>
            <person name="Grigoriev I.V."/>
        </authorList>
    </citation>
    <scope>NUCLEOTIDE SEQUENCE [LARGE SCALE GENOMIC DNA]</scope>
    <source>
        <strain evidence="6 7">CBS 611.86</strain>
    </source>
</reference>
<dbReference type="EC" id="4.3.2.9" evidence="1"/>
<evidence type="ECO:0000256" key="3">
    <source>
        <dbReference type="PIRSR" id="PIRSR617939-1"/>
    </source>
</evidence>
<gene>
    <name evidence="6" type="ORF">BDV95DRAFT_483046</name>
</gene>
<feature type="binding site" evidence="4">
    <location>
        <begin position="100"/>
        <end position="105"/>
    </location>
    <ligand>
        <name>substrate</name>
    </ligand>
</feature>
<evidence type="ECO:0000256" key="2">
    <source>
        <dbReference type="ARBA" id="ARBA00023239"/>
    </source>
</evidence>
<evidence type="ECO:0000256" key="4">
    <source>
        <dbReference type="PIRSR" id="PIRSR617939-2"/>
    </source>
</evidence>
<dbReference type="GO" id="GO:0003839">
    <property type="term" value="F:gamma-glutamylcyclotransferase activity"/>
    <property type="evidence" value="ECO:0007669"/>
    <property type="project" value="UniProtKB-EC"/>
</dbReference>
<evidence type="ECO:0000313" key="7">
    <source>
        <dbReference type="Proteomes" id="UP000481861"/>
    </source>
</evidence>
<dbReference type="InterPro" id="IPR017939">
    <property type="entry name" value="G-Glutamylcylcotransferase"/>
</dbReference>
<comment type="caution">
    <text evidence="6">The sequence shown here is derived from an EMBL/GenBank/DDBJ whole genome shotgun (WGS) entry which is preliminary data.</text>
</comment>
<dbReference type="Proteomes" id="UP000481861">
    <property type="component" value="Unassembled WGS sequence"/>
</dbReference>
<protein>
    <recommendedName>
        <fullName evidence="1">gamma-glutamylcyclotransferase</fullName>
        <ecNumber evidence="1">4.3.2.9</ecNumber>
    </recommendedName>
</protein>
<feature type="binding site" evidence="4">
    <location>
        <position position="260"/>
    </location>
    <ligand>
        <name>substrate</name>
    </ligand>
</feature>
<evidence type="ECO:0000256" key="5">
    <source>
        <dbReference type="SAM" id="MobiDB-lite"/>
    </source>
</evidence>
<name>A0A7C8IJX9_9PLEO</name>
<feature type="region of interest" description="Disordered" evidence="5">
    <location>
        <begin position="358"/>
        <end position="382"/>
    </location>
</feature>
<feature type="region of interest" description="Disordered" evidence="5">
    <location>
        <begin position="51"/>
        <end position="73"/>
    </location>
</feature>
<organism evidence="6 7">
    <name type="scientific">Massariosphaeria phaeospora</name>
    <dbReference type="NCBI Taxonomy" id="100035"/>
    <lineage>
        <taxon>Eukaryota</taxon>
        <taxon>Fungi</taxon>
        <taxon>Dikarya</taxon>
        <taxon>Ascomycota</taxon>
        <taxon>Pezizomycotina</taxon>
        <taxon>Dothideomycetes</taxon>
        <taxon>Pleosporomycetidae</taxon>
        <taxon>Pleosporales</taxon>
        <taxon>Pleosporales incertae sedis</taxon>
        <taxon>Massariosphaeria</taxon>
    </lineage>
</organism>
<dbReference type="AlphaFoldDB" id="A0A7C8IJX9"/>
<keyword evidence="2" id="KW-0456">Lyase</keyword>
<keyword evidence="7" id="KW-1185">Reference proteome</keyword>
<accession>A0A7C8IJX9</accession>
<evidence type="ECO:0000256" key="1">
    <source>
        <dbReference type="ARBA" id="ARBA00012346"/>
    </source>
</evidence>
<feature type="active site" description="Proton acceptor" evidence="3">
    <location>
        <position position="195"/>
    </location>
</feature>
<feature type="region of interest" description="Disordered" evidence="5">
    <location>
        <begin position="1"/>
        <end position="29"/>
    </location>
</feature>
<evidence type="ECO:0000313" key="6">
    <source>
        <dbReference type="EMBL" id="KAF2876130.1"/>
    </source>
</evidence>
<proteinExistence type="predicted"/>
<dbReference type="OrthoDB" id="2017317at2759"/>
<dbReference type="Gene3D" id="3.10.490.10">
    <property type="entry name" value="Gamma-glutamyl cyclotransferase-like"/>
    <property type="match status" value="1"/>
</dbReference>